<evidence type="ECO:0000313" key="2">
    <source>
        <dbReference type="Proteomes" id="UP000797356"/>
    </source>
</evidence>
<reference evidence="1" key="1">
    <citation type="journal article" date="2017" name="Gigascience">
        <title>The genome draft of coconut (Cocos nucifera).</title>
        <authorList>
            <person name="Xiao Y."/>
            <person name="Xu P."/>
            <person name="Fan H."/>
            <person name="Baudouin L."/>
            <person name="Xia W."/>
            <person name="Bocs S."/>
            <person name="Xu J."/>
            <person name="Li Q."/>
            <person name="Guo A."/>
            <person name="Zhou L."/>
            <person name="Li J."/>
            <person name="Wu Y."/>
            <person name="Ma Z."/>
            <person name="Armero A."/>
            <person name="Issali A.E."/>
            <person name="Liu N."/>
            <person name="Peng M."/>
            <person name="Yang Y."/>
        </authorList>
    </citation>
    <scope>NUCLEOTIDE SEQUENCE</scope>
    <source>
        <tissue evidence="1">Spear leaf of Hainan Tall coconut</tissue>
    </source>
</reference>
<comment type="caution">
    <text evidence="1">The sequence shown here is derived from an EMBL/GenBank/DDBJ whole genome shotgun (WGS) entry which is preliminary data.</text>
</comment>
<accession>A0A8K0HUT3</accession>
<gene>
    <name evidence="1" type="ORF">COCNU_01G004880</name>
</gene>
<protein>
    <submittedName>
        <fullName evidence="1">Putative phospholipase D alpha 1</fullName>
    </submittedName>
</protein>
<name>A0A8K0HUT3_COCNU</name>
<reference evidence="1" key="2">
    <citation type="submission" date="2019-07" db="EMBL/GenBank/DDBJ databases">
        <authorList>
            <person name="Yang Y."/>
            <person name="Bocs S."/>
            <person name="Baudouin L."/>
        </authorList>
    </citation>
    <scope>NUCLEOTIDE SEQUENCE</scope>
    <source>
        <tissue evidence="1">Spear leaf of Hainan Tall coconut</tissue>
    </source>
</reference>
<dbReference type="Proteomes" id="UP000797356">
    <property type="component" value="Chromosome 1"/>
</dbReference>
<proteinExistence type="predicted"/>
<keyword evidence="2" id="KW-1185">Reference proteome</keyword>
<dbReference type="AlphaFoldDB" id="A0A8K0HUT3"/>
<dbReference type="OrthoDB" id="10568860at2759"/>
<dbReference type="EMBL" id="CM017872">
    <property type="protein sequence ID" value="KAG1326554.1"/>
    <property type="molecule type" value="Genomic_DNA"/>
</dbReference>
<evidence type="ECO:0000313" key="1">
    <source>
        <dbReference type="EMBL" id="KAG1326554.1"/>
    </source>
</evidence>
<organism evidence="1 2">
    <name type="scientific">Cocos nucifera</name>
    <name type="common">Coconut palm</name>
    <dbReference type="NCBI Taxonomy" id="13894"/>
    <lineage>
        <taxon>Eukaryota</taxon>
        <taxon>Viridiplantae</taxon>
        <taxon>Streptophyta</taxon>
        <taxon>Embryophyta</taxon>
        <taxon>Tracheophyta</taxon>
        <taxon>Spermatophyta</taxon>
        <taxon>Magnoliopsida</taxon>
        <taxon>Liliopsida</taxon>
        <taxon>Arecaceae</taxon>
        <taxon>Arecoideae</taxon>
        <taxon>Cocoseae</taxon>
        <taxon>Attaleinae</taxon>
        <taxon>Cocos</taxon>
    </lineage>
</organism>
<sequence>MAGLVEASQFLHGVLDVAIFEAEHLHHCFHGLLLQVTEKIEEALHIDKLVHTKLYATVDIGGARVARTREESDFHNSLGFPEFTSLRGLVAK</sequence>